<gene>
    <name evidence="5" type="primary">CSON007056</name>
</gene>
<dbReference type="EMBL" id="UFQS01002655">
    <property type="protein sequence ID" value="SSX14466.1"/>
    <property type="molecule type" value="Genomic_DNA"/>
</dbReference>
<accession>A0A336L9H1</accession>
<organism evidence="5">
    <name type="scientific">Culicoides sonorensis</name>
    <name type="common">Biting midge</name>
    <dbReference type="NCBI Taxonomy" id="179676"/>
    <lineage>
        <taxon>Eukaryota</taxon>
        <taxon>Metazoa</taxon>
        <taxon>Ecdysozoa</taxon>
        <taxon>Arthropoda</taxon>
        <taxon>Hexapoda</taxon>
        <taxon>Insecta</taxon>
        <taxon>Pterygota</taxon>
        <taxon>Neoptera</taxon>
        <taxon>Endopterygota</taxon>
        <taxon>Diptera</taxon>
        <taxon>Nematocera</taxon>
        <taxon>Chironomoidea</taxon>
        <taxon>Ceratopogonidae</taxon>
        <taxon>Ceratopogoninae</taxon>
        <taxon>Culicoides</taxon>
        <taxon>Monoculicoides</taxon>
    </lineage>
</organism>
<dbReference type="EMBL" id="UFQT01002655">
    <property type="protein sequence ID" value="SSX33872.1"/>
    <property type="molecule type" value="Genomic_DNA"/>
</dbReference>
<dbReference type="Pfam" id="PF13339">
    <property type="entry name" value="AATF-Che1"/>
    <property type="match status" value="1"/>
</dbReference>
<dbReference type="GO" id="GO:0006357">
    <property type="term" value="P:regulation of transcription by RNA polymerase II"/>
    <property type="evidence" value="ECO:0007669"/>
    <property type="project" value="TreeGrafter"/>
</dbReference>
<dbReference type="AlphaFoldDB" id="A0A336L9H1"/>
<dbReference type="Pfam" id="PF08164">
    <property type="entry name" value="TRAUB"/>
    <property type="match status" value="1"/>
</dbReference>
<evidence type="ECO:0000256" key="1">
    <source>
        <dbReference type="ARBA" id="ARBA00008966"/>
    </source>
</evidence>
<evidence type="ECO:0000259" key="4">
    <source>
        <dbReference type="Pfam" id="PF13339"/>
    </source>
</evidence>
<comment type="similarity">
    <text evidence="1">Belongs to the AATF family.</text>
</comment>
<dbReference type="InterPro" id="IPR012617">
    <property type="entry name" value="AATF_C"/>
</dbReference>
<feature type="region of interest" description="Disordered" evidence="2">
    <location>
        <begin position="98"/>
        <end position="213"/>
    </location>
</feature>
<name>A0A336L9H1_CULSO</name>
<reference evidence="5" key="1">
    <citation type="submission" date="2018-04" db="EMBL/GenBank/DDBJ databases">
        <authorList>
            <person name="Go L.Y."/>
            <person name="Mitchell J.A."/>
        </authorList>
    </citation>
    <scope>NUCLEOTIDE SEQUENCE</scope>
    <source>
        <tissue evidence="5">Whole organism</tissue>
    </source>
</reference>
<protein>
    <submittedName>
        <fullName evidence="5">CSON007056 protein</fullName>
    </submittedName>
</protein>
<evidence type="ECO:0000313" key="6">
    <source>
        <dbReference type="EMBL" id="SSX33872.1"/>
    </source>
</evidence>
<proteinExistence type="inferred from homology"/>
<feature type="domain" description="Apoptosis-antagonizing transcription factor C-terminal" evidence="3">
    <location>
        <begin position="444"/>
        <end position="526"/>
    </location>
</feature>
<feature type="compositionally biased region" description="Acidic residues" evidence="2">
    <location>
        <begin position="104"/>
        <end position="184"/>
    </location>
</feature>
<reference evidence="6" key="2">
    <citation type="submission" date="2018-07" db="EMBL/GenBank/DDBJ databases">
        <authorList>
            <person name="Quirk P.G."/>
            <person name="Krulwich T.A."/>
        </authorList>
    </citation>
    <scope>NUCLEOTIDE SEQUENCE</scope>
</reference>
<dbReference type="InterPro" id="IPR039223">
    <property type="entry name" value="AATF/Bfr2"/>
</dbReference>
<dbReference type="InterPro" id="IPR025160">
    <property type="entry name" value="AATF"/>
</dbReference>
<dbReference type="PANTHER" id="PTHR15565">
    <property type="entry name" value="AATF PROTEIN APOPTOSIS ANTAGONIZING TRANSCRIPTION FACTOR"/>
    <property type="match status" value="1"/>
</dbReference>
<dbReference type="GO" id="GO:0005730">
    <property type="term" value="C:nucleolus"/>
    <property type="evidence" value="ECO:0007669"/>
    <property type="project" value="TreeGrafter"/>
</dbReference>
<evidence type="ECO:0000256" key="2">
    <source>
        <dbReference type="SAM" id="MobiDB-lite"/>
    </source>
</evidence>
<sequence>MSKQQSINDQIVELLKPKEIDDPDADDDLTTAKLSTFDEHVEPADKRLSTIRKRNVADVTKVDKKYKGTVVTRAELDFDELESSDDDADEDKKIKKNLLYGADSSDEENLDVDDFDDEQSGDEENGKEENDDSDEKIEEGNDEEENYDLNEESEGEMDDSDENDDDENDDDDEEFSGEDEDENQFNDKLQKESKTIKMSQILRPESMNDKVRQGNAVKSQLQLWEKLLEMRIKSQKMLTLANSLPFGDQFDKLTSDSNFTEAISSTSNQILYLLDKTRELQSVLVERFPESKDVTSKLSRKRKHEPLENDDFNSKRALVDVIWNELDDFTSNYKPYRNSVIQKWHDRTKIATNVKSLKTMENLNIITKIDNILLNRNELIRKTQIYRGGFEIIGHKIEQNAPDFVDPTEIPPDTPENETANSMSLMKKDTNIYVPEIYDDSDFYHELLRELIEFKTSSSSNPHELELKFQELHQLRNKMKKTVDTRASKGRKIRYVVHNKLVNFMAPVPSDTWSDEAKSELYNSLFDKLLQVN</sequence>
<evidence type="ECO:0000259" key="3">
    <source>
        <dbReference type="Pfam" id="PF08164"/>
    </source>
</evidence>
<dbReference type="OMA" id="GEHENNK"/>
<feature type="domain" description="AATF leucine zipper-containing" evidence="4">
    <location>
        <begin position="211"/>
        <end position="347"/>
    </location>
</feature>
<dbReference type="PANTHER" id="PTHR15565:SF0">
    <property type="entry name" value="PROTEIN AATF"/>
    <property type="match status" value="1"/>
</dbReference>
<feature type="region of interest" description="Disordered" evidence="2">
    <location>
        <begin position="1"/>
        <end position="29"/>
    </location>
</feature>
<evidence type="ECO:0000313" key="5">
    <source>
        <dbReference type="EMBL" id="SSX14466.1"/>
    </source>
</evidence>
<dbReference type="VEuPathDB" id="VectorBase:CSON007056"/>